<name>A0A6G8RYM0_9GAMM</name>
<evidence type="ECO:0000313" key="2">
    <source>
        <dbReference type="Proteomes" id="UP000502297"/>
    </source>
</evidence>
<dbReference type="AlphaFoldDB" id="A0A6G8RYM0"/>
<proteinExistence type="predicted"/>
<dbReference type="RefSeq" id="WP_166225617.1">
    <property type="nucleotide sequence ID" value="NZ_CP049801.1"/>
</dbReference>
<sequence>MKFKKSALTFLGLTTLFIHQSSYAISNDELKAIIECKSNTDHYQELTEDYEKTLSQLGWKRNDDPEHPLLYIYHHTKALDVFGQPTQEIALAGQAIAAVYRNKDYKPFAQKFAISQQPDFVNIQIFRGEKLVRTEPATPDRFTFYNKLVLSELTGKSPMSILGCSYEADKAEAEALFNDE</sequence>
<reference evidence="1 2" key="1">
    <citation type="submission" date="2020-03" db="EMBL/GenBank/DDBJ databases">
        <authorList>
            <person name="Zhu W."/>
        </authorList>
    </citation>
    <scope>NUCLEOTIDE SEQUENCE [LARGE SCALE GENOMIC DNA]</scope>
    <source>
        <strain evidence="1 2">323-1</strain>
    </source>
</reference>
<dbReference type="KEGG" id="asha:G8E00_14175"/>
<protein>
    <submittedName>
        <fullName evidence="1">Uncharacterized protein</fullName>
    </submittedName>
</protein>
<accession>A0A6G8RYM0</accession>
<dbReference type="Proteomes" id="UP000502297">
    <property type="component" value="Chromosome"/>
</dbReference>
<keyword evidence="2" id="KW-1185">Reference proteome</keyword>
<evidence type="ECO:0000313" key="1">
    <source>
        <dbReference type="EMBL" id="QIO06997.1"/>
    </source>
</evidence>
<dbReference type="EMBL" id="CP049801">
    <property type="protein sequence ID" value="QIO06997.1"/>
    <property type="molecule type" value="Genomic_DNA"/>
</dbReference>
<organism evidence="1 2">
    <name type="scientific">Acinetobacter shaoyimingii</name>
    <dbReference type="NCBI Taxonomy" id="2715164"/>
    <lineage>
        <taxon>Bacteria</taxon>
        <taxon>Pseudomonadati</taxon>
        <taxon>Pseudomonadota</taxon>
        <taxon>Gammaproteobacteria</taxon>
        <taxon>Moraxellales</taxon>
        <taxon>Moraxellaceae</taxon>
        <taxon>Acinetobacter</taxon>
    </lineage>
</organism>
<gene>
    <name evidence="1" type="ORF">G8E00_14175</name>
</gene>